<dbReference type="Gramene" id="TraesCAD_scaffold_010874_01G000200.1">
    <property type="protein sequence ID" value="TraesCAD_scaffold_010874_01G000200.1"/>
    <property type="gene ID" value="TraesCAD_scaffold_010874_01G000200"/>
</dbReference>
<dbReference type="PANTHER" id="PTHR31589">
    <property type="entry name" value="PROTEIN, PUTATIVE (DUF239)-RELATED-RELATED"/>
    <property type="match status" value="1"/>
</dbReference>
<dbReference type="Gramene" id="TraesROB_scaffold_134506_01G000100.1">
    <property type="protein sequence ID" value="TraesROB_scaffold_134506_01G000100.1"/>
    <property type="gene ID" value="TraesROB_scaffold_134506_01G000100"/>
</dbReference>
<feature type="chain" id="PRO_5043180898" description="Neprosin PEP catalytic domain-containing protein" evidence="1">
    <location>
        <begin position="23"/>
        <end position="247"/>
    </location>
</feature>
<reference evidence="3" key="1">
    <citation type="submission" date="2018-08" db="EMBL/GenBank/DDBJ databases">
        <authorList>
            <person name="Rossello M."/>
        </authorList>
    </citation>
    <scope>NUCLEOTIDE SEQUENCE [LARGE SCALE GENOMIC DNA]</scope>
    <source>
        <strain evidence="3">cv. Chinese Spring</strain>
    </source>
</reference>
<dbReference type="InterPro" id="IPR004314">
    <property type="entry name" value="Neprosin"/>
</dbReference>
<feature type="domain" description="Neprosin PEP catalytic" evidence="2">
    <location>
        <begin position="25"/>
        <end position="246"/>
    </location>
</feature>
<feature type="signal peptide" evidence="1">
    <location>
        <begin position="1"/>
        <end position="22"/>
    </location>
</feature>
<name>A0A3B6SPE5_WHEAT</name>
<sequence>MAVVAAAACVVLLLLTGNGCDAARPVTTSDKFTNHQTPRESDQAYYGVIVTMDVYGLHLSDEQSSVSSVWLRDEGDGALSSHNAIEIGWETDGFQKTRCHNTNCTVGFQPANGAPIGLGDVIQTLSQPKGLKQNITLKVIKDDLALIGRFPRTIFTGGMADRASGIRFGGYVSTRTTDLAPMESGYLPTTDVMVAASISNIQFIDRNGQALVVTQDLPTYMSDPNIYAVTPIVDGRFFYGGPLQSSV</sequence>
<proteinExistence type="predicted"/>
<dbReference type="Pfam" id="PF03080">
    <property type="entry name" value="Neprosin"/>
    <property type="match status" value="1"/>
</dbReference>
<dbReference type="PROSITE" id="PS52045">
    <property type="entry name" value="NEPROSIN_PEP_CD"/>
    <property type="match status" value="1"/>
</dbReference>
<dbReference type="InterPro" id="IPR053168">
    <property type="entry name" value="Glutamic_endopeptidase"/>
</dbReference>
<keyword evidence="4" id="KW-1185">Reference proteome</keyword>
<dbReference type="Gramene" id="TraesRN7B0100847700.1">
    <property type="protein sequence ID" value="TraesRN7B0100847700.1"/>
    <property type="gene ID" value="TraesRN7B0100847700"/>
</dbReference>
<evidence type="ECO:0000313" key="3">
    <source>
        <dbReference type="EnsemblPlants" id="TraesCS7B02G312900.1"/>
    </source>
</evidence>
<dbReference type="Gramene" id="TraesCLE_scaffold_062609_01G000100.1">
    <property type="protein sequence ID" value="TraesCLE_scaffold_062609_01G000100.1"/>
    <property type="gene ID" value="TraesCLE_scaffold_062609_01G000100"/>
</dbReference>
<evidence type="ECO:0000256" key="1">
    <source>
        <dbReference type="SAM" id="SignalP"/>
    </source>
</evidence>
<evidence type="ECO:0000313" key="4">
    <source>
        <dbReference type="Proteomes" id="UP000019116"/>
    </source>
</evidence>
<reference evidence="3" key="2">
    <citation type="submission" date="2018-10" db="UniProtKB">
        <authorList>
            <consortium name="EnsemblPlants"/>
        </authorList>
    </citation>
    <scope>IDENTIFICATION</scope>
</reference>
<dbReference type="EnsemblPlants" id="TraesCS7B02G312900.1">
    <property type="protein sequence ID" value="TraesCS7B02G312900.1"/>
    <property type="gene ID" value="TraesCS7B02G312900"/>
</dbReference>
<dbReference type="OrthoDB" id="685822at2759"/>
<dbReference type="SMR" id="A0A3B6SPE5"/>
<dbReference type="AlphaFoldDB" id="A0A3B6SPE5"/>
<organism evidence="3">
    <name type="scientific">Triticum aestivum</name>
    <name type="common">Wheat</name>
    <dbReference type="NCBI Taxonomy" id="4565"/>
    <lineage>
        <taxon>Eukaryota</taxon>
        <taxon>Viridiplantae</taxon>
        <taxon>Streptophyta</taxon>
        <taxon>Embryophyta</taxon>
        <taxon>Tracheophyta</taxon>
        <taxon>Spermatophyta</taxon>
        <taxon>Magnoliopsida</taxon>
        <taxon>Liliopsida</taxon>
        <taxon>Poales</taxon>
        <taxon>Poaceae</taxon>
        <taxon>BOP clade</taxon>
        <taxon>Pooideae</taxon>
        <taxon>Triticodae</taxon>
        <taxon>Triticeae</taxon>
        <taxon>Triticinae</taxon>
        <taxon>Triticum</taxon>
    </lineage>
</organism>
<dbReference type="OMA" id="GQFFYGG"/>
<dbReference type="Gramene" id="TraesCS7B03G0839600.1">
    <property type="protein sequence ID" value="TraesCS7B03G0839600.1.CDS"/>
    <property type="gene ID" value="TraesCS7B03G0839600"/>
</dbReference>
<dbReference type="PANTHER" id="PTHR31589:SF147">
    <property type="entry name" value="NEPROSIN DOMAIN-CONTAINING PROTEIN"/>
    <property type="match status" value="1"/>
</dbReference>
<keyword evidence="1" id="KW-0732">Signal</keyword>
<dbReference type="Proteomes" id="UP000019116">
    <property type="component" value="Chromosome 7B"/>
</dbReference>
<dbReference type="Gramene" id="TraesWEE_scaffold_094360_01G000100.1">
    <property type="protein sequence ID" value="TraesWEE_scaffold_094360_01G000100.1"/>
    <property type="gene ID" value="TraesWEE_scaffold_094360_01G000100"/>
</dbReference>
<protein>
    <recommendedName>
        <fullName evidence="2">Neprosin PEP catalytic domain-containing protein</fullName>
    </recommendedName>
</protein>
<dbReference type="Gramene" id="TraesCS7B02G312900.1">
    <property type="protein sequence ID" value="TraesCS7B02G312900.1"/>
    <property type="gene ID" value="TraesCS7B02G312900"/>
</dbReference>
<evidence type="ECO:0000259" key="2">
    <source>
        <dbReference type="PROSITE" id="PS52045"/>
    </source>
</evidence>
<accession>A0A3B6SPE5</accession>